<comment type="subcellular location">
    <subcellularLocation>
        <location evidence="1">Cell projection</location>
        <location evidence="1">Cilium</location>
    </subcellularLocation>
    <subcellularLocation>
        <location evidence="2">Cytoplasm</location>
    </subcellularLocation>
</comment>
<evidence type="ECO:0000256" key="2">
    <source>
        <dbReference type="ARBA" id="ARBA00004496"/>
    </source>
</evidence>
<evidence type="ECO:0000259" key="11">
    <source>
        <dbReference type="Pfam" id="PF11527"/>
    </source>
</evidence>
<keyword evidence="6" id="KW-0175">Coiled coil</keyword>
<dbReference type="Pfam" id="PF11527">
    <property type="entry name" value="ARL2_Bind_BART"/>
    <property type="match status" value="1"/>
</dbReference>
<feature type="region of interest" description="Disordered" evidence="10">
    <location>
        <begin position="249"/>
        <end position="305"/>
    </location>
</feature>
<feature type="compositionally biased region" description="Polar residues" evidence="10">
    <location>
        <begin position="386"/>
        <end position="397"/>
    </location>
</feature>
<evidence type="ECO:0000256" key="9">
    <source>
        <dbReference type="ARBA" id="ARBA00031593"/>
    </source>
</evidence>
<dbReference type="GO" id="GO:0005930">
    <property type="term" value="C:axoneme"/>
    <property type="evidence" value="ECO:0007669"/>
    <property type="project" value="TreeGrafter"/>
</dbReference>
<evidence type="ECO:0000256" key="1">
    <source>
        <dbReference type="ARBA" id="ARBA00004138"/>
    </source>
</evidence>
<evidence type="ECO:0000256" key="3">
    <source>
        <dbReference type="ARBA" id="ARBA00007460"/>
    </source>
</evidence>
<feature type="domain" description="BART" evidence="11">
    <location>
        <begin position="16"/>
        <end position="130"/>
    </location>
</feature>
<dbReference type="Gene3D" id="1.20.1520.10">
    <property type="entry name" value="ADP-ribosylation factor-like 2-binding protein, domain"/>
    <property type="match status" value="1"/>
</dbReference>
<accession>A0AAD4MSN3</accession>
<dbReference type="PANTHER" id="PTHR21532">
    <property type="entry name" value="PHOSPHODIESTERASE HL"/>
    <property type="match status" value="1"/>
</dbReference>
<dbReference type="InterPro" id="IPR023379">
    <property type="entry name" value="BART_dom"/>
</dbReference>
<organism evidence="12 13">
    <name type="scientific">Ditylenchus destructor</name>
    <dbReference type="NCBI Taxonomy" id="166010"/>
    <lineage>
        <taxon>Eukaryota</taxon>
        <taxon>Metazoa</taxon>
        <taxon>Ecdysozoa</taxon>
        <taxon>Nematoda</taxon>
        <taxon>Chromadorea</taxon>
        <taxon>Rhabditida</taxon>
        <taxon>Tylenchina</taxon>
        <taxon>Tylenchomorpha</taxon>
        <taxon>Sphaerularioidea</taxon>
        <taxon>Anguinidae</taxon>
        <taxon>Anguininae</taxon>
        <taxon>Ditylenchus</taxon>
    </lineage>
</organism>
<evidence type="ECO:0000256" key="5">
    <source>
        <dbReference type="ARBA" id="ARBA00022490"/>
    </source>
</evidence>
<dbReference type="Proteomes" id="UP001201812">
    <property type="component" value="Unassembled WGS sequence"/>
</dbReference>
<protein>
    <recommendedName>
        <fullName evidence="4">Cilia- and flagella-associated protein 36</fullName>
    </recommendedName>
    <alternativeName>
        <fullName evidence="9">Coiled-coil domain-containing protein 104</fullName>
    </alternativeName>
</protein>
<comment type="similarity">
    <text evidence="3">Belongs to the CFAP36 family.</text>
</comment>
<evidence type="ECO:0000256" key="7">
    <source>
        <dbReference type="ARBA" id="ARBA00023069"/>
    </source>
</evidence>
<keyword evidence="5" id="KW-0963">Cytoplasm</keyword>
<evidence type="ECO:0000256" key="8">
    <source>
        <dbReference type="ARBA" id="ARBA00023273"/>
    </source>
</evidence>
<feature type="compositionally biased region" description="Basic and acidic residues" evidence="10">
    <location>
        <begin position="503"/>
        <end position="517"/>
    </location>
</feature>
<keyword evidence="8" id="KW-0966">Cell projection</keyword>
<evidence type="ECO:0000256" key="6">
    <source>
        <dbReference type="ARBA" id="ARBA00023054"/>
    </source>
</evidence>
<feature type="region of interest" description="Disordered" evidence="10">
    <location>
        <begin position="579"/>
        <end position="608"/>
    </location>
</feature>
<sequence>MLRRSNSKSKRSANLQQIFQQFLKFLETDMWSLPTTNFMEQNSIAFEREQGDPQTFMAVYNQFRDLVDTLMDSYCEDTGISPQDLVEALKLTENSAKLNYKEKVLLEAVVAAQDFNVFVPMMMRKNIELQLQALKMLEHLSGLLPNSLTLEEDDAEIWKVLFDEDESEKLILISVLKQSREEWERDQRMREEWQRQVDAATQNSLREKEILEEMRKMEQLRMEDAMRMSEDRFTNMCIGSKNAEANTVEIGTNSVGTSTQSRLKSASTTMPNDVGTSTDSRLKSAATNTQSRQKSAATSTPNDVATSTDLWLKSASTSTANNVSIGTDSVFGKDQSIGTETVIAPESIETSLQINEDQKSKPAAASAKNGSKKNAGVDANVEKKSTGTTTDMNQSSRGGARPSKVDAGVDATKSKSTSGANTDKVDVTSRGTSAKPPATPNKNAEKPKTPSAKLSTTPAANSYSRTSTAAVNNGDKTSLYPKLDGTSNATKDSGAVQPTAPPEELKENKDSKKDRRSSLGKLKFHIPTLPGEGEGSHGYDYRALLKSRHGISEEQIQQRAQYLKQQRDKLLELKRKERAKQLQQSFDNGSLERPRTAKAARASLLDEDELNSRRNVAEKIKSEIVRDK</sequence>
<dbReference type="PANTHER" id="PTHR21532:SF0">
    <property type="entry name" value="CILIA- AND FLAGELLA-ASSOCIATED PROTEIN 36"/>
    <property type="match status" value="1"/>
</dbReference>
<dbReference type="GO" id="GO:0097546">
    <property type="term" value="C:ciliary base"/>
    <property type="evidence" value="ECO:0007669"/>
    <property type="project" value="TreeGrafter"/>
</dbReference>
<gene>
    <name evidence="12" type="ORF">DdX_13627</name>
</gene>
<dbReference type="InterPro" id="IPR042541">
    <property type="entry name" value="BART_sf"/>
</dbReference>
<evidence type="ECO:0000313" key="13">
    <source>
        <dbReference type="Proteomes" id="UP001201812"/>
    </source>
</evidence>
<feature type="compositionally biased region" description="Low complexity" evidence="10">
    <location>
        <begin position="361"/>
        <end position="376"/>
    </location>
</feature>
<evidence type="ECO:0000313" key="12">
    <source>
        <dbReference type="EMBL" id="KAI1705487.1"/>
    </source>
</evidence>
<dbReference type="EMBL" id="JAKKPZ010000056">
    <property type="protein sequence ID" value="KAI1705487.1"/>
    <property type="molecule type" value="Genomic_DNA"/>
</dbReference>
<name>A0AAD4MSN3_9BILA</name>
<feature type="compositionally biased region" description="Polar residues" evidence="10">
    <location>
        <begin position="452"/>
        <end position="476"/>
    </location>
</feature>
<evidence type="ECO:0000256" key="10">
    <source>
        <dbReference type="SAM" id="MobiDB-lite"/>
    </source>
</evidence>
<reference evidence="12" key="1">
    <citation type="submission" date="2022-01" db="EMBL/GenBank/DDBJ databases">
        <title>Genome Sequence Resource for Two Populations of Ditylenchus destructor, the Migratory Endoparasitic Phytonematode.</title>
        <authorList>
            <person name="Zhang H."/>
            <person name="Lin R."/>
            <person name="Xie B."/>
        </authorList>
    </citation>
    <scope>NUCLEOTIDE SEQUENCE</scope>
    <source>
        <strain evidence="12">BazhouSP</strain>
    </source>
</reference>
<dbReference type="AlphaFoldDB" id="A0AAD4MSN3"/>
<proteinExistence type="inferred from homology"/>
<dbReference type="InterPro" id="IPR038888">
    <property type="entry name" value="CFAP36"/>
</dbReference>
<evidence type="ECO:0000256" key="4">
    <source>
        <dbReference type="ARBA" id="ARBA00021815"/>
    </source>
</evidence>
<comment type="caution">
    <text evidence="12">The sequence shown here is derived from an EMBL/GenBank/DDBJ whole genome shotgun (WGS) entry which is preliminary data.</text>
</comment>
<keyword evidence="13" id="KW-1185">Reference proteome</keyword>
<keyword evidence="7" id="KW-0969">Cilium</keyword>
<feature type="region of interest" description="Disordered" evidence="10">
    <location>
        <begin position="342"/>
        <end position="540"/>
    </location>
</feature>